<evidence type="ECO:0000313" key="4">
    <source>
        <dbReference type="Proteomes" id="UP000600865"/>
    </source>
</evidence>
<feature type="region of interest" description="Disordered" evidence="1">
    <location>
        <begin position="107"/>
        <end position="128"/>
    </location>
</feature>
<evidence type="ECO:0000313" key="3">
    <source>
        <dbReference type="EMBL" id="GGX68156.1"/>
    </source>
</evidence>
<dbReference type="CDD" id="cd00198">
    <property type="entry name" value="vWFA"/>
    <property type="match status" value="1"/>
</dbReference>
<accession>A0A918KLU8</accession>
<sequence length="327" mass="35399">MKRRSDRQIEVFSMSAIDLFAAAMGAFALIAIILLPYYQNELREKTPDNAIAELLRAAEESSVETEEKKKALEIKRSAMAQNVSDVKSEAQELLNKLRAAEQSLLEKQAAATPPPAVVVPEPIEEDPGPLPEPATVSFRFLGMNTTADDIVVALDMSRCMGGHEASVNKAVERVILSLQDNHAVKVLGFQQTDAGPRIRQWPANGRLRQINAGGTKTGAIDFAKGLTRQFGGSASMLDAFDKMLSGPGEAIFLISDGLPNPRANDGLSPNRLISEITRRNAGRKEIHAVVVGNYFDFRGTVEFMENLAAKNNGQFMALASTSAGVCD</sequence>
<keyword evidence="2" id="KW-0812">Transmembrane</keyword>
<proteinExistence type="predicted"/>
<dbReference type="Gene3D" id="3.40.50.410">
    <property type="entry name" value="von Willebrand factor, type A domain"/>
    <property type="match status" value="1"/>
</dbReference>
<dbReference type="SUPFAM" id="SSF53300">
    <property type="entry name" value="vWA-like"/>
    <property type="match status" value="1"/>
</dbReference>
<comment type="caution">
    <text evidence="3">The sequence shown here is derived from an EMBL/GenBank/DDBJ whole genome shotgun (WGS) entry which is preliminary data.</text>
</comment>
<keyword evidence="2" id="KW-0472">Membrane</keyword>
<organism evidence="3 4">
    <name type="scientific">Litorimonas cladophorae</name>
    <dbReference type="NCBI Taxonomy" id="1220491"/>
    <lineage>
        <taxon>Bacteria</taxon>
        <taxon>Pseudomonadati</taxon>
        <taxon>Pseudomonadota</taxon>
        <taxon>Alphaproteobacteria</taxon>
        <taxon>Maricaulales</taxon>
        <taxon>Robiginitomaculaceae</taxon>
    </lineage>
</organism>
<keyword evidence="4" id="KW-1185">Reference proteome</keyword>
<keyword evidence="2" id="KW-1133">Transmembrane helix</keyword>
<evidence type="ECO:0008006" key="5">
    <source>
        <dbReference type="Google" id="ProtNLM"/>
    </source>
</evidence>
<dbReference type="AlphaFoldDB" id="A0A918KLU8"/>
<dbReference type="EMBL" id="BMYV01000002">
    <property type="protein sequence ID" value="GGX68156.1"/>
    <property type="molecule type" value="Genomic_DNA"/>
</dbReference>
<feature type="transmembrane region" description="Helical" evidence="2">
    <location>
        <begin position="12"/>
        <end position="38"/>
    </location>
</feature>
<protein>
    <recommendedName>
        <fullName evidence="5">VWFA domain-containing protein</fullName>
    </recommendedName>
</protein>
<gene>
    <name evidence="3" type="ORF">GCM10011309_17400</name>
</gene>
<dbReference type="Proteomes" id="UP000600865">
    <property type="component" value="Unassembled WGS sequence"/>
</dbReference>
<dbReference type="RefSeq" id="WP_189584443.1">
    <property type="nucleotide sequence ID" value="NZ_BMYV01000002.1"/>
</dbReference>
<dbReference type="InterPro" id="IPR036465">
    <property type="entry name" value="vWFA_dom_sf"/>
</dbReference>
<evidence type="ECO:0000256" key="1">
    <source>
        <dbReference type="SAM" id="MobiDB-lite"/>
    </source>
</evidence>
<name>A0A918KLU8_9PROT</name>
<reference evidence="3 4" key="1">
    <citation type="journal article" date="2014" name="Int. J. Syst. Evol. Microbiol.">
        <title>Complete genome sequence of Corynebacterium casei LMG S-19264T (=DSM 44701T), isolated from a smear-ripened cheese.</title>
        <authorList>
            <consortium name="US DOE Joint Genome Institute (JGI-PGF)"/>
            <person name="Walter F."/>
            <person name="Albersmeier A."/>
            <person name="Kalinowski J."/>
            <person name="Ruckert C."/>
        </authorList>
    </citation>
    <scope>NUCLEOTIDE SEQUENCE [LARGE SCALE GENOMIC DNA]</scope>
    <source>
        <strain evidence="3 4">KCTC 23968</strain>
    </source>
</reference>
<evidence type="ECO:0000256" key="2">
    <source>
        <dbReference type="SAM" id="Phobius"/>
    </source>
</evidence>